<evidence type="ECO:0000313" key="5">
    <source>
        <dbReference type="Proteomes" id="UP000239735"/>
    </source>
</evidence>
<sequence length="314" mass="33472">MMEDSLLQPQSSFAKVVGGIIAAVVVAGGGIGYAVHEHNSAQAMAAQKQALAAQNEQVTAQLALTRTQLNALEARVNTLGSGNEATPGEAKPSPAIPATGRAASHRAITHRSSAQDTRFKKMQSQLDAQGKEIDDTRTDLASAKTELGGSIARTHGELVLLEKKGECNYYEFDILKSKEFKHEGPVGISLRKANTKHQYADLTLLVDDRNLTQKHVNLYQPAMFYEPDSPQPIQVIINNISKDHIHGYVSAPKYRKSELDAMSNAASGSEQVANSGQGDNDIVGAAPGTGSGQANAQPAVRQRLPLPSSEASQQ</sequence>
<protein>
    <submittedName>
        <fullName evidence="4">Uncharacterized protein</fullName>
    </submittedName>
</protein>
<name>A0A2N9L403_9BACT</name>
<evidence type="ECO:0000256" key="1">
    <source>
        <dbReference type="SAM" id="Coils"/>
    </source>
</evidence>
<feature type="coiled-coil region" evidence="1">
    <location>
        <begin position="41"/>
        <end position="75"/>
    </location>
</feature>
<evidence type="ECO:0000313" key="4">
    <source>
        <dbReference type="EMBL" id="SPE17774.1"/>
    </source>
</evidence>
<dbReference type="EMBL" id="OKRB01000013">
    <property type="protein sequence ID" value="SPE17774.1"/>
    <property type="molecule type" value="Genomic_DNA"/>
</dbReference>
<reference evidence="5" key="1">
    <citation type="submission" date="2018-02" db="EMBL/GenBank/DDBJ databases">
        <authorList>
            <person name="Hausmann B."/>
        </authorList>
    </citation>
    <scope>NUCLEOTIDE SEQUENCE [LARGE SCALE GENOMIC DNA]</scope>
    <source>
        <strain evidence="5">Peat soil MAG SbA5</strain>
    </source>
</reference>
<feature type="region of interest" description="Disordered" evidence="2">
    <location>
        <begin position="79"/>
        <end position="105"/>
    </location>
</feature>
<keyword evidence="3" id="KW-0812">Transmembrane</keyword>
<keyword evidence="1" id="KW-0175">Coiled coil</keyword>
<dbReference type="OrthoDB" id="118768at2"/>
<accession>A0A2N9L403</accession>
<evidence type="ECO:0000256" key="2">
    <source>
        <dbReference type="SAM" id="MobiDB-lite"/>
    </source>
</evidence>
<keyword evidence="3" id="KW-0472">Membrane</keyword>
<dbReference type="AlphaFoldDB" id="A0A2N9L403"/>
<gene>
    <name evidence="4" type="ORF">SBA5_110134</name>
</gene>
<keyword evidence="3" id="KW-1133">Transmembrane helix</keyword>
<organism evidence="4 5">
    <name type="scientific">Candidatus Sulfuritelmatomonas gaucii</name>
    <dbReference type="NCBI Taxonomy" id="2043161"/>
    <lineage>
        <taxon>Bacteria</taxon>
        <taxon>Pseudomonadati</taxon>
        <taxon>Acidobacteriota</taxon>
        <taxon>Terriglobia</taxon>
        <taxon>Terriglobales</taxon>
        <taxon>Acidobacteriaceae</taxon>
        <taxon>Candidatus Sulfuritelmatomonas</taxon>
    </lineage>
</organism>
<proteinExistence type="predicted"/>
<feature type="compositionally biased region" description="Polar residues" evidence="2">
    <location>
        <begin position="264"/>
        <end position="278"/>
    </location>
</feature>
<evidence type="ECO:0000256" key="3">
    <source>
        <dbReference type="SAM" id="Phobius"/>
    </source>
</evidence>
<feature type="region of interest" description="Disordered" evidence="2">
    <location>
        <begin position="261"/>
        <end position="314"/>
    </location>
</feature>
<feature type="transmembrane region" description="Helical" evidence="3">
    <location>
        <begin position="12"/>
        <end position="35"/>
    </location>
</feature>
<dbReference type="Proteomes" id="UP000239735">
    <property type="component" value="Unassembled WGS sequence"/>
</dbReference>